<reference evidence="2" key="1">
    <citation type="submission" date="2014-09" db="EMBL/GenBank/DDBJ databases">
        <authorList>
            <person name="Magalhaes I.L.F."/>
            <person name="Oliveira U."/>
            <person name="Santos F.R."/>
            <person name="Vidigal T.H.D.A."/>
            <person name="Brescovit A.D."/>
            <person name="Santos A.J."/>
        </authorList>
    </citation>
    <scope>NUCLEOTIDE SEQUENCE</scope>
    <source>
        <tissue evidence="2">Shoot tissue taken approximately 20 cm above the soil surface</tissue>
    </source>
</reference>
<reference evidence="2" key="2">
    <citation type="journal article" date="2015" name="Data Brief">
        <title>Shoot transcriptome of the giant reed, Arundo donax.</title>
        <authorList>
            <person name="Barrero R.A."/>
            <person name="Guerrero F.D."/>
            <person name="Moolhuijzen P."/>
            <person name="Goolsby J.A."/>
            <person name="Tidwell J."/>
            <person name="Bellgard S.E."/>
            <person name="Bellgard M.I."/>
        </authorList>
    </citation>
    <scope>NUCLEOTIDE SEQUENCE</scope>
    <source>
        <tissue evidence="2">Shoot tissue taken approximately 20 cm above the soil surface</tissue>
    </source>
</reference>
<protein>
    <submittedName>
        <fullName evidence="2">Uncharacterized protein</fullName>
    </submittedName>
</protein>
<feature type="transmembrane region" description="Helical" evidence="1">
    <location>
        <begin position="68"/>
        <end position="88"/>
    </location>
</feature>
<evidence type="ECO:0000313" key="2">
    <source>
        <dbReference type="EMBL" id="JAE24842.1"/>
    </source>
</evidence>
<keyword evidence="1" id="KW-0812">Transmembrane</keyword>
<proteinExistence type="predicted"/>
<name>A0A0A9GK26_ARUDO</name>
<dbReference type="EMBL" id="GBRH01173054">
    <property type="protein sequence ID" value="JAE24842.1"/>
    <property type="molecule type" value="Transcribed_RNA"/>
</dbReference>
<accession>A0A0A9GK26</accession>
<evidence type="ECO:0000256" key="1">
    <source>
        <dbReference type="SAM" id="Phobius"/>
    </source>
</evidence>
<sequence length="122" mass="13476">MLIARWHGNNRADFGGMVIDNSSNSVASTVSFDFFVCIFVTTKPFKKAASPSGPLDNHLILGFTPRSMSILSSFFVYAIVHLSMFFMVQSCPKAALTSSFSFPIPLQWWIIPRTSKTFANAG</sequence>
<keyword evidence="1" id="KW-1133">Transmembrane helix</keyword>
<dbReference type="AlphaFoldDB" id="A0A0A9GK26"/>
<keyword evidence="1" id="KW-0472">Membrane</keyword>
<organism evidence="2">
    <name type="scientific">Arundo donax</name>
    <name type="common">Giant reed</name>
    <name type="synonym">Donax arundinaceus</name>
    <dbReference type="NCBI Taxonomy" id="35708"/>
    <lineage>
        <taxon>Eukaryota</taxon>
        <taxon>Viridiplantae</taxon>
        <taxon>Streptophyta</taxon>
        <taxon>Embryophyta</taxon>
        <taxon>Tracheophyta</taxon>
        <taxon>Spermatophyta</taxon>
        <taxon>Magnoliopsida</taxon>
        <taxon>Liliopsida</taxon>
        <taxon>Poales</taxon>
        <taxon>Poaceae</taxon>
        <taxon>PACMAD clade</taxon>
        <taxon>Arundinoideae</taxon>
        <taxon>Arundineae</taxon>
        <taxon>Arundo</taxon>
    </lineage>
</organism>